<dbReference type="OrthoDB" id="9802365at2"/>
<dbReference type="eggNOG" id="COG1833">
    <property type="taxonomic scope" value="Bacteria"/>
</dbReference>
<keyword evidence="2" id="KW-1185">Reference proteome</keyword>
<dbReference type="STRING" id="698758.AXY_02510"/>
<name>K0J5X0_AMPXN</name>
<dbReference type="PATRIC" id="fig|698758.3.peg.253"/>
<dbReference type="InterPro" id="IPR002837">
    <property type="entry name" value="DUF123"/>
</dbReference>
<dbReference type="CDD" id="cd10441">
    <property type="entry name" value="GIY-YIG_COG1833"/>
    <property type="match status" value="1"/>
</dbReference>
<dbReference type="Pfam" id="PF01986">
    <property type="entry name" value="DUF123"/>
    <property type="match status" value="1"/>
</dbReference>
<sequence>MEYSVDESDTLYAIKFRLDQTIKEVQIGKLGEFNFSSGYYVYVGSAKRNITARVERHLQVDKKKRWHLDYLRPYLSVESVQSYAEEEGECALFRRLKTAHRGSIPIKGFGSSDCQCPAHLFYIEVK</sequence>
<evidence type="ECO:0008006" key="3">
    <source>
        <dbReference type="Google" id="ProtNLM"/>
    </source>
</evidence>
<dbReference type="PANTHER" id="PTHR37460:SF1">
    <property type="entry name" value="ENDONUCLEASE III"/>
    <property type="match status" value="1"/>
</dbReference>
<proteinExistence type="predicted"/>
<dbReference type="EMBL" id="AP012050">
    <property type="protein sequence ID" value="BAM46383.1"/>
    <property type="molecule type" value="Genomic_DNA"/>
</dbReference>
<organism evidence="1 2">
    <name type="scientific">Amphibacillus xylanus (strain ATCC 51415 / DSM 6626 / JCM 7361 / LMG 17667 / NBRC 15112 / Ep01)</name>
    <dbReference type="NCBI Taxonomy" id="698758"/>
    <lineage>
        <taxon>Bacteria</taxon>
        <taxon>Bacillati</taxon>
        <taxon>Bacillota</taxon>
        <taxon>Bacilli</taxon>
        <taxon>Bacillales</taxon>
        <taxon>Bacillaceae</taxon>
        <taxon>Amphibacillus</taxon>
    </lineage>
</organism>
<dbReference type="HOGENOM" id="CLU_115699_0_1_9"/>
<gene>
    <name evidence="1" type="ordered locus">AXY_02510</name>
</gene>
<dbReference type="Proteomes" id="UP000006294">
    <property type="component" value="Chromosome"/>
</dbReference>
<reference evidence="1 2" key="1">
    <citation type="submission" date="2011-01" db="EMBL/GenBank/DDBJ databases">
        <title>Whole genome sequence of Amphibacillus xylinus NBRC 15112.</title>
        <authorList>
            <person name="Nakazawa H."/>
            <person name="Katano Y."/>
            <person name="Nakamura S."/>
            <person name="Sasagawa M."/>
            <person name="Fukada J."/>
            <person name="Arai T."/>
            <person name="Sasakura N."/>
            <person name="Mochizuki D."/>
            <person name="Hosoyama A."/>
            <person name="Harada K."/>
            <person name="Horikawa H."/>
            <person name="Kato Y."/>
            <person name="Harada T."/>
            <person name="Sasaki K."/>
            <person name="Sekiguchi M."/>
            <person name="Hodoyama M."/>
            <person name="Nishiko R."/>
            <person name="Narita H."/>
            <person name="Hanamaki A."/>
            <person name="Hata C."/>
            <person name="Konno Y."/>
            <person name="Niimura Y."/>
            <person name="Yamazaki S."/>
            <person name="Fujita N."/>
        </authorList>
    </citation>
    <scope>NUCLEOTIDE SEQUENCE [LARGE SCALE GENOMIC DNA]</scope>
    <source>
        <strain evidence="2">ATCC 51415 / DSM 6626 / JCM 7361 / LMG 17667 / NBRC 15112 / Ep01</strain>
    </source>
</reference>
<evidence type="ECO:0000313" key="1">
    <source>
        <dbReference type="EMBL" id="BAM46383.1"/>
    </source>
</evidence>
<evidence type="ECO:0000313" key="2">
    <source>
        <dbReference type="Proteomes" id="UP000006294"/>
    </source>
</evidence>
<accession>K0J5X0</accession>
<dbReference type="PANTHER" id="PTHR37460">
    <property type="entry name" value="ENDONUCLEASE III"/>
    <property type="match status" value="1"/>
</dbReference>
<dbReference type="RefSeq" id="WP_015008989.1">
    <property type="nucleotide sequence ID" value="NC_018704.1"/>
</dbReference>
<dbReference type="KEGG" id="axl:AXY_02510"/>
<protein>
    <recommendedName>
        <fullName evidence="3">GIY-YIG domain-containing protein</fullName>
    </recommendedName>
</protein>
<dbReference type="AlphaFoldDB" id="K0J5X0"/>